<name>A0ABT7Q8I0_9GAMM</name>
<dbReference type="InterPro" id="IPR012337">
    <property type="entry name" value="RNaseH-like_sf"/>
</dbReference>
<dbReference type="InterPro" id="IPR002514">
    <property type="entry name" value="Transposase_8"/>
</dbReference>
<dbReference type="NCBIfam" id="NF033516">
    <property type="entry name" value="transpos_IS3"/>
    <property type="match status" value="1"/>
</dbReference>
<dbReference type="Pfam" id="PF13276">
    <property type="entry name" value="HTH_21"/>
    <property type="match status" value="1"/>
</dbReference>
<keyword evidence="4" id="KW-1185">Reference proteome</keyword>
<dbReference type="InterPro" id="IPR025948">
    <property type="entry name" value="HTH-like_dom"/>
</dbReference>
<dbReference type="InterPro" id="IPR009057">
    <property type="entry name" value="Homeodomain-like_sf"/>
</dbReference>
<accession>A0ABT7Q8I0</accession>
<dbReference type="InterPro" id="IPR001584">
    <property type="entry name" value="Integrase_cat-core"/>
</dbReference>
<evidence type="ECO:0000313" key="3">
    <source>
        <dbReference type="EMBL" id="MDM5130254.1"/>
    </source>
</evidence>
<dbReference type="PANTHER" id="PTHR37936">
    <property type="entry name" value="TRANSPOSASE INSC FOR INSERTION ELEMENT IS2A-RELATED"/>
    <property type="match status" value="1"/>
</dbReference>
<protein>
    <submittedName>
        <fullName evidence="3">IS3 family transposase</fullName>
    </submittedName>
</protein>
<dbReference type="SUPFAM" id="SSF46689">
    <property type="entry name" value="Homeodomain-like"/>
    <property type="match status" value="1"/>
</dbReference>
<gene>
    <name evidence="3" type="ORF">OB962_04445</name>
</gene>
<dbReference type="PROSITE" id="PS50994">
    <property type="entry name" value="INTEGRASE"/>
    <property type="match status" value="1"/>
</dbReference>
<dbReference type="EMBL" id="JAOPLU010000001">
    <property type="protein sequence ID" value="MDM5130254.1"/>
    <property type="molecule type" value="Genomic_DNA"/>
</dbReference>
<organism evidence="3 4">
    <name type="scientific">Aeromonas piscicola</name>
    <dbReference type="NCBI Taxonomy" id="600645"/>
    <lineage>
        <taxon>Bacteria</taxon>
        <taxon>Pseudomonadati</taxon>
        <taxon>Pseudomonadota</taxon>
        <taxon>Gammaproteobacteria</taxon>
        <taxon>Aeromonadales</taxon>
        <taxon>Aeromonadaceae</taxon>
        <taxon>Aeromonas</taxon>
    </lineage>
</organism>
<dbReference type="PANTHER" id="PTHR37936:SF3">
    <property type="entry name" value="TRANSPOSASE INSC FOR INSERTION ELEMENT IS2A-RELATED"/>
    <property type="match status" value="1"/>
</dbReference>
<dbReference type="InterPro" id="IPR036397">
    <property type="entry name" value="RNaseH_sf"/>
</dbReference>
<dbReference type="Pfam" id="PF01527">
    <property type="entry name" value="HTH_Tnp_1"/>
    <property type="match status" value="1"/>
</dbReference>
<evidence type="ECO:0000313" key="4">
    <source>
        <dbReference type="Proteomes" id="UP001168109"/>
    </source>
</evidence>
<feature type="domain" description="Integrase catalytic" evidence="2">
    <location>
        <begin position="230"/>
        <end position="399"/>
    </location>
</feature>
<reference evidence="3" key="1">
    <citation type="submission" date="2024-05" db="EMBL/GenBank/DDBJ databases">
        <title>WGS of Aeromonas isolates.</title>
        <authorList>
            <person name="Lee H."/>
        </authorList>
    </citation>
    <scope>NUCLEOTIDE SEQUENCE</scope>
    <source>
        <strain evidence="3">LP308</strain>
    </source>
</reference>
<evidence type="ECO:0000259" key="2">
    <source>
        <dbReference type="PROSITE" id="PS50994"/>
    </source>
</evidence>
<proteinExistence type="inferred from homology"/>
<dbReference type="InterPro" id="IPR048020">
    <property type="entry name" value="Transpos_IS3"/>
</dbReference>
<evidence type="ECO:0000256" key="1">
    <source>
        <dbReference type="ARBA" id="ARBA00009964"/>
    </source>
</evidence>
<dbReference type="Gene3D" id="3.30.420.10">
    <property type="entry name" value="Ribonuclease H-like superfamily/Ribonuclease H"/>
    <property type="match status" value="1"/>
</dbReference>
<comment type="similarity">
    <text evidence="1">Belongs to the transposase 8 family.</text>
</comment>
<dbReference type="Pfam" id="PF13683">
    <property type="entry name" value="rve_3"/>
    <property type="match status" value="1"/>
</dbReference>
<comment type="caution">
    <text evidence="3">The sequence shown here is derived from an EMBL/GenBank/DDBJ whole genome shotgun (WGS) entry which is preliminary data.</text>
</comment>
<dbReference type="SUPFAM" id="SSF53098">
    <property type="entry name" value="Ribonuclease H-like"/>
    <property type="match status" value="1"/>
</dbReference>
<dbReference type="Proteomes" id="UP001168109">
    <property type="component" value="Unassembled WGS sequence"/>
</dbReference>
<sequence>MVEVLTGAERRRRRSPQEKIAMVQQTFEPGMTVSHVAHLHDVNANQLFKWRKQFQEGSLTAITSGEDVVPASELAAAIKQIRELQRLLGKKTMENEILKEAVEYGRGKKMDSACALVAGGRRLRAVSQALGVSRAQLSVHVHRKSDWRDGRQHRRQRDDRVLLARIMDAVAELPSYGYRRVWALLRRQSEAQGQPVVNAKRVYRVMREHGLLLERKPVASLTHQAHKGRVAVKESNQRWCSDGFEFRCDNGEKLRVTFAMDCCDREALDWAASTGGYDSDTVQDVMLSSVERRFGDSLPASPVEWLTDNGSAYRAHETRAFAREIGLEPRTTAVRSPQSNGIAESFVKTMKRDYIEMMPKPDSHTAVGNLAIAFEHYNEHHPHSALGYRSPREYLRSRVSQP</sequence>
<dbReference type="RefSeq" id="WP_156140613.1">
    <property type="nucleotide sequence ID" value="NZ_CDBL01000081.1"/>
</dbReference>